<dbReference type="Gene3D" id="3.30.559.10">
    <property type="entry name" value="Chloramphenicol acetyltransferase-like domain"/>
    <property type="match status" value="1"/>
</dbReference>
<dbReference type="Pfam" id="PF00550">
    <property type="entry name" value="PP-binding"/>
    <property type="match status" value="2"/>
</dbReference>
<dbReference type="GO" id="GO:0016874">
    <property type="term" value="F:ligase activity"/>
    <property type="evidence" value="ECO:0007669"/>
    <property type="project" value="UniProtKB-KW"/>
</dbReference>
<feature type="domain" description="Carrier" evidence="5">
    <location>
        <begin position="1"/>
        <end position="66"/>
    </location>
</feature>
<dbReference type="SUPFAM" id="SSF47336">
    <property type="entry name" value="ACP-like"/>
    <property type="match status" value="2"/>
</dbReference>
<dbReference type="AlphaFoldDB" id="A0A077P665"/>
<keyword evidence="6" id="KW-0436">Ligase</keyword>
<dbReference type="InterPro" id="IPR036736">
    <property type="entry name" value="ACP-like_sf"/>
</dbReference>
<evidence type="ECO:0000256" key="4">
    <source>
        <dbReference type="ARBA" id="ARBA00022553"/>
    </source>
</evidence>
<dbReference type="FunFam" id="1.10.1200.10:FF:000005">
    <property type="entry name" value="Nonribosomal peptide synthetase 1"/>
    <property type="match status" value="1"/>
</dbReference>
<feature type="domain" description="Carrier" evidence="5">
    <location>
        <begin position="1073"/>
        <end position="1148"/>
    </location>
</feature>
<dbReference type="Gene3D" id="3.40.50.980">
    <property type="match status" value="2"/>
</dbReference>
<dbReference type="Pfam" id="PF13193">
    <property type="entry name" value="AMP-binding_C"/>
    <property type="match status" value="1"/>
</dbReference>
<dbReference type="FunFam" id="3.40.50.980:FF:000001">
    <property type="entry name" value="Non-ribosomal peptide synthetase"/>
    <property type="match status" value="1"/>
</dbReference>
<dbReference type="Pfam" id="PF00501">
    <property type="entry name" value="AMP-binding"/>
    <property type="match status" value="1"/>
</dbReference>
<sequence length="1162" mass="128410">MAALWSALLGIGQVGRHDDFFALGGHSLRAVQVIERLRAAGWQTEVRQLFRQSRLSEFSKTLKVASSQPTQQLNNGIPTGTTQITPSMLPLVDLQQADIDLICQQVEGGSANIQDIYPLSPLQDGLLFHHLLQNEGDPYLLVSQLAFTQSETLDSFLAAMKKVVARHDILRTAIISQVSPAVQVVYREATLSQEELEFAAAEGPVVEQLRQRFDPRKIRLPLEQAPLLHLVIARDDEHQRWILLQLMHHLIGDHATLELMLQEIRLIMAGREQDLLPVVPYRQLITQLKETSHQEEQEAYFRQQLADITTPSLAFDIEDIQGSGENIEEHYQPLSSELNHRLREAARHCGVSLASLCHLAWARVIAATSGQSAVVFGTVMLGRLTAATSFAQSMGLFINTLPLRVDIDARSLRQGVQDIHQQLARLLQHEHASLAFAQRCSGIEAPAPLFNSLLNYRHSNATTSVFNHTTDFIPGVKWLEAIERTNYPLAMAVDDFNNSLSLTAQARQPLHAKALCTYMVTVLAAIADALIAHQDIVLSQLPVVPMSMWSPRIPAKTIAADQGTPSIVAQFGSRAASTPDAIALHSPQGTLNYRDLNEQANQLAHHLQILGVEANSRVAICVARGLPMVVALLAIFKAGGAYVPLDADYPVERLGYILADAAPLLLIEDSYGHQALSQAEALPEVRRLRLDADEPAWHDAARSNPVATVGANNLAYMIYTSGSTGKPKGVRVLHRGLLNHTRWQHEAFALTADDRFLQRTSISFDASVWELWTPLTLGASLYVLPGEVQRDLSALPALLAAEQITVLQVVPSMLTNLPDLSQAGVSSLRYLFSGGEPLSGSLVNRLLPLVSEAVVNLYGPTETTIDATYHVMREAVDEGYQPIGRAIANTRLYVLDEQQQWVPEGAVGELYIAGEGVSEGYHGRVELTAERFVECVFGTVTERLYRTGDRVRQLSDGVLQFLGRADEQVKVRGYRIELGEIEHQLRLQPGVKEAVVVAQEDVSGQHLVAYLVAEQGVELEVTALRTGLQARLPDYMLPGVFMTLPSLPRLPNGKLNRRDLPEPERLSTTRYVAPEGELEEVLAELWVELLGVERVSRDDNFFALGGHSLLALKLRNHIQQTFAVSIELAHLFDYADLSSMANHILLLIVADADEYREFSENI</sequence>
<dbReference type="InterPro" id="IPR000873">
    <property type="entry name" value="AMP-dep_synth/lig_dom"/>
</dbReference>
<dbReference type="InterPro" id="IPR009081">
    <property type="entry name" value="PP-bd_ACP"/>
</dbReference>
<comment type="caution">
    <text evidence="6">The sequence shown here is derived from an EMBL/GenBank/DDBJ whole genome shotgun (WGS) entry which is preliminary data.</text>
</comment>
<dbReference type="SMART" id="SM00823">
    <property type="entry name" value="PKS_PP"/>
    <property type="match status" value="1"/>
</dbReference>
<dbReference type="FunFam" id="2.30.38.10:FF:000001">
    <property type="entry name" value="Non-ribosomal peptide synthetase PvdI"/>
    <property type="match status" value="1"/>
</dbReference>
<dbReference type="PROSITE" id="PS00455">
    <property type="entry name" value="AMP_BINDING"/>
    <property type="match status" value="1"/>
</dbReference>
<dbReference type="Gene3D" id="1.10.1200.10">
    <property type="entry name" value="ACP-like"/>
    <property type="match status" value="2"/>
</dbReference>
<proteinExistence type="inferred from homology"/>
<dbReference type="GO" id="GO:0031177">
    <property type="term" value="F:phosphopantetheine binding"/>
    <property type="evidence" value="ECO:0007669"/>
    <property type="project" value="InterPro"/>
</dbReference>
<dbReference type="EC" id="6.3.2.-" evidence="6"/>
<dbReference type="GO" id="GO:0005737">
    <property type="term" value="C:cytoplasm"/>
    <property type="evidence" value="ECO:0007669"/>
    <property type="project" value="TreeGrafter"/>
</dbReference>
<organism evidence="6">
    <name type="scientific">Xenorhabdus bovienii str. oregonense</name>
    <dbReference type="NCBI Taxonomy" id="1398202"/>
    <lineage>
        <taxon>Bacteria</taxon>
        <taxon>Pseudomonadati</taxon>
        <taxon>Pseudomonadota</taxon>
        <taxon>Gammaproteobacteria</taxon>
        <taxon>Enterobacterales</taxon>
        <taxon>Morganellaceae</taxon>
        <taxon>Xenorhabdus</taxon>
    </lineage>
</organism>
<dbReference type="InterPro" id="IPR001242">
    <property type="entry name" value="Condensation_dom"/>
</dbReference>
<dbReference type="SUPFAM" id="SSF56801">
    <property type="entry name" value="Acetyl-CoA synthetase-like"/>
    <property type="match status" value="1"/>
</dbReference>
<dbReference type="InterPro" id="IPR025110">
    <property type="entry name" value="AMP-bd_C"/>
</dbReference>
<reference evidence="6" key="1">
    <citation type="submission" date="2013-07" db="EMBL/GenBank/DDBJ databases">
        <title>Sub-species coevolution in mutualistic symbiosis.</title>
        <authorList>
            <person name="Murfin K."/>
            <person name="Klassen J."/>
            <person name="Lee M."/>
            <person name="Forst S."/>
            <person name="Stock P."/>
            <person name="Goodrich-Blair H."/>
        </authorList>
    </citation>
    <scope>NUCLEOTIDE SEQUENCE [LARGE SCALE GENOMIC DNA]</scope>
    <source>
        <strain evidence="6">Oregonense</strain>
    </source>
</reference>
<keyword evidence="4" id="KW-0597">Phosphoprotein</keyword>
<dbReference type="CDD" id="cd19544">
    <property type="entry name" value="E-C_NRPS"/>
    <property type="match status" value="1"/>
</dbReference>
<dbReference type="InterPro" id="IPR045851">
    <property type="entry name" value="AMP-bd_C_sf"/>
</dbReference>
<dbReference type="InterPro" id="IPR010071">
    <property type="entry name" value="AA_adenyl_dom"/>
</dbReference>
<dbReference type="Pfam" id="PF00668">
    <property type="entry name" value="Condensation"/>
    <property type="match status" value="1"/>
</dbReference>
<dbReference type="NCBIfam" id="TIGR01733">
    <property type="entry name" value="AA-adenyl-dom"/>
    <property type="match status" value="1"/>
</dbReference>
<name>A0A077P665_XENBV</name>
<dbReference type="GO" id="GO:0043041">
    <property type="term" value="P:amino acid activation for nonribosomal peptide biosynthetic process"/>
    <property type="evidence" value="ECO:0007669"/>
    <property type="project" value="TreeGrafter"/>
</dbReference>
<dbReference type="CDD" id="cd05930">
    <property type="entry name" value="A_NRPS"/>
    <property type="match status" value="1"/>
</dbReference>
<dbReference type="HOGENOM" id="CLU_000022_2_13_6"/>
<comment type="cofactor">
    <cofactor evidence="1">
        <name>pantetheine 4'-phosphate</name>
        <dbReference type="ChEBI" id="CHEBI:47942"/>
    </cofactor>
</comment>
<evidence type="ECO:0000256" key="2">
    <source>
        <dbReference type="ARBA" id="ARBA00006432"/>
    </source>
</evidence>
<evidence type="ECO:0000259" key="5">
    <source>
        <dbReference type="PROSITE" id="PS50075"/>
    </source>
</evidence>
<dbReference type="Gene3D" id="3.30.559.30">
    <property type="entry name" value="Nonribosomal peptide synthetase, condensation domain"/>
    <property type="match status" value="1"/>
</dbReference>
<evidence type="ECO:0000313" key="6">
    <source>
        <dbReference type="EMBL" id="CDH06595.1"/>
    </source>
</evidence>
<dbReference type="SUPFAM" id="SSF52777">
    <property type="entry name" value="CoA-dependent acyltransferases"/>
    <property type="match status" value="2"/>
</dbReference>
<dbReference type="PROSITE" id="PS50075">
    <property type="entry name" value="CARRIER"/>
    <property type="match status" value="2"/>
</dbReference>
<dbReference type="InterPro" id="IPR006162">
    <property type="entry name" value="Ppantetheine_attach_site"/>
</dbReference>
<protein>
    <submittedName>
        <fullName evidence="6">Non-ribosomal peptide synthetase modules</fullName>
        <ecNumber evidence="6">6.3.2.-</ecNumber>
    </submittedName>
</protein>
<dbReference type="InterPro" id="IPR023213">
    <property type="entry name" value="CAT-like_dom_sf"/>
</dbReference>
<dbReference type="InterPro" id="IPR020845">
    <property type="entry name" value="AMP-binding_CS"/>
</dbReference>
<dbReference type="EMBL" id="CBSX010000154">
    <property type="protein sequence ID" value="CDH06595.1"/>
    <property type="molecule type" value="Genomic_DNA"/>
</dbReference>
<dbReference type="Proteomes" id="UP000028483">
    <property type="component" value="Unassembled WGS sequence"/>
</dbReference>
<dbReference type="Gene3D" id="3.30.300.30">
    <property type="match status" value="1"/>
</dbReference>
<dbReference type="PROSITE" id="PS00012">
    <property type="entry name" value="PHOSPHOPANTETHEINE"/>
    <property type="match status" value="2"/>
</dbReference>
<dbReference type="PANTHER" id="PTHR45527">
    <property type="entry name" value="NONRIBOSOMAL PEPTIDE SYNTHETASE"/>
    <property type="match status" value="1"/>
</dbReference>
<dbReference type="FunFam" id="3.30.300.30:FF:000010">
    <property type="entry name" value="Enterobactin synthetase component F"/>
    <property type="match status" value="1"/>
</dbReference>
<dbReference type="PANTHER" id="PTHR45527:SF1">
    <property type="entry name" value="FATTY ACID SYNTHASE"/>
    <property type="match status" value="1"/>
</dbReference>
<dbReference type="FunFam" id="3.40.50.12780:FF:000012">
    <property type="entry name" value="Non-ribosomal peptide synthetase"/>
    <property type="match status" value="1"/>
</dbReference>
<dbReference type="GO" id="GO:0044550">
    <property type="term" value="P:secondary metabolite biosynthetic process"/>
    <property type="evidence" value="ECO:0007669"/>
    <property type="project" value="UniProtKB-ARBA"/>
</dbReference>
<keyword evidence="3" id="KW-0596">Phosphopantetheine</keyword>
<evidence type="ECO:0000256" key="1">
    <source>
        <dbReference type="ARBA" id="ARBA00001957"/>
    </source>
</evidence>
<evidence type="ECO:0000256" key="3">
    <source>
        <dbReference type="ARBA" id="ARBA00022450"/>
    </source>
</evidence>
<comment type="similarity">
    <text evidence="2">Belongs to the ATP-dependent AMP-binding enzyme family.</text>
</comment>
<dbReference type="InterPro" id="IPR020806">
    <property type="entry name" value="PKS_PP-bd"/>
</dbReference>
<dbReference type="Gene3D" id="2.30.38.10">
    <property type="entry name" value="Luciferase, Domain 3"/>
    <property type="match status" value="1"/>
</dbReference>
<accession>A0A077P665</accession>
<gene>
    <name evidence="6" type="ORF">XBO1_2370003</name>
</gene>